<dbReference type="Pfam" id="PF24836">
    <property type="entry name" value="NQRA_2nd"/>
    <property type="match status" value="1"/>
</dbReference>
<evidence type="ECO:0000313" key="13">
    <source>
        <dbReference type="Proteomes" id="UP000182598"/>
    </source>
</evidence>
<evidence type="ECO:0000259" key="9">
    <source>
        <dbReference type="Pfam" id="PF05896"/>
    </source>
</evidence>
<evidence type="ECO:0000259" key="10">
    <source>
        <dbReference type="Pfam" id="PF11973"/>
    </source>
</evidence>
<comment type="function">
    <text evidence="8">NQR complex catalyzes the reduction of ubiquinone-1 to ubiquinol by two successive reactions, coupled with the transport of Na(+) ions from the cytoplasm to the periplasm. NqrA to NqrE are probably involved in the second step, the conversion of ubisemiquinone to ubiquinol.</text>
</comment>
<dbReference type="EMBL" id="CYHB01000001">
    <property type="protein sequence ID" value="CUA83659.1"/>
    <property type="molecule type" value="Genomic_DNA"/>
</dbReference>
<accession>A0A0K6GYH0</accession>
<evidence type="ECO:0000256" key="5">
    <source>
        <dbReference type="ARBA" id="ARBA00023065"/>
    </source>
</evidence>
<feature type="domain" description="Na(+)-translocating NADH-quinone reductase subunit A C-terminal" evidence="10">
    <location>
        <begin position="261"/>
        <end position="309"/>
    </location>
</feature>
<dbReference type="Proteomes" id="UP000182598">
    <property type="component" value="Unassembled WGS sequence"/>
</dbReference>
<dbReference type="InterPro" id="IPR008703">
    <property type="entry name" value="NqrA"/>
</dbReference>
<evidence type="ECO:0000256" key="7">
    <source>
        <dbReference type="ARBA" id="ARBA00023201"/>
    </source>
</evidence>
<dbReference type="EC" id="7.2.1.1" evidence="8"/>
<dbReference type="NCBIfam" id="NF003759">
    <property type="entry name" value="PRK05352.1-2"/>
    <property type="match status" value="1"/>
</dbReference>
<sequence length="446" mass="48572">MITIKKGLDIPISGAPVQTIEDGQAITTVAVLGEEYVGMRPTMHVKVEDRVKKGQVLFEDKKNPGVKFTAPAAGVVKDVLRGAKRVLQAVVIEIDGDEQETFAKYDSADLAGLDRAKVVEQLNNSGQWVALRTRPFSRSPKLDAEPTAIFVNAMDTNPLAADPALIINENKQAFIDGLKVLGNLTQGKVFVVKAADATVDTGDAKVQLESAKGPHPAGLVGTHIHFLNPVSMTKHVWHIGYQDVIAYGKLFTTGELFTDRVVALGGPAAKKPRLLRTRMGANVRELTKGELAQGKNRVISGSVLNGHKVDDAHQWLGRFHNQVSVLAEGDNKEFLGWIKPGVNQHSVTRAYLGHLSPKKLFAMTTTTNGSDRSMVPIGNYERVMPLDILPTILLRDLLSGDTEQAQKLGCLELDEEDLALCSYVCPGKYEYGPVLRNMLTEIEKEG</sequence>
<dbReference type="InterPro" id="IPR056148">
    <property type="entry name" value="NQRA_2nd"/>
</dbReference>
<comment type="catalytic activity">
    <reaction evidence="8">
        <text>a ubiquinone + n Na(+)(in) + NADH + H(+) = a ubiquinol + n Na(+)(out) + NAD(+)</text>
        <dbReference type="Rhea" id="RHEA:47748"/>
        <dbReference type="Rhea" id="RHEA-COMP:9565"/>
        <dbReference type="Rhea" id="RHEA-COMP:9566"/>
        <dbReference type="ChEBI" id="CHEBI:15378"/>
        <dbReference type="ChEBI" id="CHEBI:16389"/>
        <dbReference type="ChEBI" id="CHEBI:17976"/>
        <dbReference type="ChEBI" id="CHEBI:29101"/>
        <dbReference type="ChEBI" id="CHEBI:57540"/>
        <dbReference type="ChEBI" id="CHEBI:57945"/>
        <dbReference type="EC" id="7.2.1.1"/>
    </reaction>
</comment>
<dbReference type="Pfam" id="PF11973">
    <property type="entry name" value="NQRA_SLBB"/>
    <property type="match status" value="1"/>
</dbReference>
<keyword evidence="13" id="KW-1185">Reference proteome</keyword>
<evidence type="ECO:0000313" key="12">
    <source>
        <dbReference type="EMBL" id="CUA83659.1"/>
    </source>
</evidence>
<organism evidence="12 13">
    <name type="scientific">Pseudidiomarina woesei</name>
    <dbReference type="NCBI Taxonomy" id="1381080"/>
    <lineage>
        <taxon>Bacteria</taxon>
        <taxon>Pseudomonadati</taxon>
        <taxon>Pseudomonadota</taxon>
        <taxon>Gammaproteobacteria</taxon>
        <taxon>Alteromonadales</taxon>
        <taxon>Idiomarinaceae</taxon>
        <taxon>Pseudidiomarina</taxon>
    </lineage>
</organism>
<protein>
    <recommendedName>
        <fullName evidence="8">Na(+)-translocating NADH-quinone reductase subunit A</fullName>
        <shortName evidence="8">Na(+)-NQR subunit A</shortName>
        <shortName evidence="8">Na(+)-translocating NQR subunit A</shortName>
        <ecNumber evidence="8">7.2.1.1</ecNumber>
    </recommendedName>
    <alternativeName>
        <fullName evidence="8">NQR complex subunit A</fullName>
    </alternativeName>
    <alternativeName>
        <fullName evidence="8">NQR-1 subunit A</fullName>
    </alternativeName>
</protein>
<evidence type="ECO:0000256" key="2">
    <source>
        <dbReference type="ARBA" id="ARBA00022967"/>
    </source>
</evidence>
<dbReference type="PANTHER" id="PTHR37839">
    <property type="entry name" value="NA(+)-TRANSLOCATING NADH-QUINONE REDUCTASE SUBUNIT A"/>
    <property type="match status" value="1"/>
</dbReference>
<evidence type="ECO:0000256" key="4">
    <source>
        <dbReference type="ARBA" id="ARBA00023053"/>
    </source>
</evidence>
<keyword evidence="4 8" id="KW-0915">Sodium</keyword>
<name>A0A0K6GYH0_9GAMM</name>
<dbReference type="NCBIfam" id="TIGR01936">
    <property type="entry name" value="nqrA"/>
    <property type="match status" value="1"/>
</dbReference>
<keyword evidence="7 8" id="KW-0739">Sodium transport</keyword>
<feature type="domain" description="NqrA N-terminal barrel-sandwich hybrid" evidence="9">
    <location>
        <begin position="2"/>
        <end position="95"/>
    </location>
</feature>
<evidence type="ECO:0000256" key="3">
    <source>
        <dbReference type="ARBA" id="ARBA00023027"/>
    </source>
</evidence>
<comment type="similarity">
    <text evidence="8">Belongs to the NqrA family.</text>
</comment>
<proteinExistence type="inferred from homology"/>
<keyword evidence="3 8" id="KW-0520">NAD</keyword>
<comment type="subunit">
    <text evidence="8">Composed of six subunits; NqrA, NqrB, NqrC, NqrD, NqrE and NqrF.</text>
</comment>
<dbReference type="PANTHER" id="PTHR37839:SF1">
    <property type="entry name" value="NA(+)-TRANSLOCATING NADH-QUINONE REDUCTASE SUBUNIT A"/>
    <property type="match status" value="1"/>
</dbReference>
<keyword evidence="1 8" id="KW-0813">Transport</keyword>
<dbReference type="GO" id="GO:0006814">
    <property type="term" value="P:sodium ion transport"/>
    <property type="evidence" value="ECO:0007669"/>
    <property type="project" value="UniProtKB-UniRule"/>
</dbReference>
<dbReference type="InterPro" id="IPR056147">
    <property type="entry name" value="NQRA_N"/>
</dbReference>
<keyword evidence="2 8" id="KW-1278">Translocase</keyword>
<gene>
    <name evidence="8" type="primary">nqrA</name>
    <name evidence="12" type="ORF">Ga0061064_0721</name>
</gene>
<dbReference type="RefSeq" id="WP_055438376.1">
    <property type="nucleotide sequence ID" value="NZ_CYHB01000001.1"/>
</dbReference>
<reference evidence="13" key="1">
    <citation type="submission" date="2015-08" db="EMBL/GenBank/DDBJ databases">
        <authorList>
            <person name="Varghese N."/>
        </authorList>
    </citation>
    <scope>NUCLEOTIDE SEQUENCE [LARGE SCALE GENOMIC DNA]</scope>
    <source>
        <strain evidence="13">DSM 27808</strain>
    </source>
</reference>
<keyword evidence="5 8" id="KW-0406">Ion transport</keyword>
<evidence type="ECO:0000256" key="8">
    <source>
        <dbReference type="HAMAP-Rule" id="MF_00425"/>
    </source>
</evidence>
<dbReference type="HAMAP" id="MF_00425">
    <property type="entry name" value="NqrA"/>
    <property type="match status" value="1"/>
</dbReference>
<dbReference type="AlphaFoldDB" id="A0A0K6GYH0"/>
<feature type="domain" description="NqrA second alpha/beta" evidence="11">
    <location>
        <begin position="113"/>
        <end position="256"/>
    </location>
</feature>
<keyword evidence="6 8" id="KW-0830">Ubiquinone</keyword>
<evidence type="ECO:0000259" key="11">
    <source>
        <dbReference type="Pfam" id="PF24836"/>
    </source>
</evidence>
<dbReference type="GO" id="GO:0016655">
    <property type="term" value="F:oxidoreductase activity, acting on NAD(P)H, quinone or similar compound as acceptor"/>
    <property type="evidence" value="ECO:0007669"/>
    <property type="project" value="UniProtKB-UniRule"/>
</dbReference>
<evidence type="ECO:0000256" key="6">
    <source>
        <dbReference type="ARBA" id="ARBA00023075"/>
    </source>
</evidence>
<dbReference type="Pfam" id="PF05896">
    <property type="entry name" value="NQRA_N"/>
    <property type="match status" value="1"/>
</dbReference>
<dbReference type="InterPro" id="IPR022615">
    <property type="entry name" value="NqrA_C_domain"/>
</dbReference>
<dbReference type="OrthoDB" id="9774536at2"/>
<evidence type="ECO:0000256" key="1">
    <source>
        <dbReference type="ARBA" id="ARBA00022448"/>
    </source>
</evidence>